<dbReference type="KEGG" id="pbk:Back11_20420"/>
<name>A0A3G9IPA7_9BACL</name>
<evidence type="ECO:0000313" key="2">
    <source>
        <dbReference type="Proteomes" id="UP000275368"/>
    </source>
</evidence>
<dbReference type="EMBL" id="AP019308">
    <property type="protein sequence ID" value="BBH20697.1"/>
    <property type="molecule type" value="Genomic_DNA"/>
</dbReference>
<reference evidence="1 2" key="1">
    <citation type="submission" date="2018-11" db="EMBL/GenBank/DDBJ databases">
        <title>Complete genome sequence of Paenibacillus baekrokdamisoli strain KCTC 33723.</title>
        <authorList>
            <person name="Kang S.W."/>
            <person name="Lee K.C."/>
            <person name="Kim K.K."/>
            <person name="Kim J.S."/>
            <person name="Kim D.S."/>
            <person name="Ko S.H."/>
            <person name="Yang S.H."/>
            <person name="Lee J.S."/>
        </authorList>
    </citation>
    <scope>NUCLEOTIDE SEQUENCE [LARGE SCALE GENOMIC DNA]</scope>
    <source>
        <strain evidence="1 2">KCTC 33723</strain>
    </source>
</reference>
<organism evidence="1 2">
    <name type="scientific">Paenibacillus baekrokdamisoli</name>
    <dbReference type="NCBI Taxonomy" id="1712516"/>
    <lineage>
        <taxon>Bacteria</taxon>
        <taxon>Bacillati</taxon>
        <taxon>Bacillota</taxon>
        <taxon>Bacilli</taxon>
        <taxon>Bacillales</taxon>
        <taxon>Paenibacillaceae</taxon>
        <taxon>Paenibacillus</taxon>
    </lineage>
</organism>
<evidence type="ECO:0000313" key="1">
    <source>
        <dbReference type="EMBL" id="BBH20697.1"/>
    </source>
</evidence>
<gene>
    <name evidence="1" type="ORF">Back11_20420</name>
</gene>
<keyword evidence="2" id="KW-1185">Reference proteome</keyword>
<dbReference type="RefSeq" id="WP_311546700.1">
    <property type="nucleotide sequence ID" value="NZ_AP019308.1"/>
</dbReference>
<protein>
    <submittedName>
        <fullName evidence="1">Uncharacterized protein</fullName>
    </submittedName>
</protein>
<dbReference type="Proteomes" id="UP000275368">
    <property type="component" value="Chromosome"/>
</dbReference>
<accession>A0A3G9IPA7</accession>
<sequence length="88" mass="9726">MFMPNPNQTNQNPNQNISSMTPIQQKAMHLIGHQVGLSLKNGQGVSGVLCSVHSGELFLLQYLYASQFATFHYPFSDVADILPFPSCQ</sequence>
<dbReference type="AlphaFoldDB" id="A0A3G9IPA7"/>
<proteinExistence type="predicted"/>